<dbReference type="EMBL" id="CAJOBH010003295">
    <property type="protein sequence ID" value="CAF3946352.1"/>
    <property type="molecule type" value="Genomic_DNA"/>
</dbReference>
<dbReference type="Proteomes" id="UP000676336">
    <property type="component" value="Unassembled WGS sequence"/>
</dbReference>
<name>A0A819T8P4_9BILA</name>
<dbReference type="Proteomes" id="UP000663842">
    <property type="component" value="Unassembled WGS sequence"/>
</dbReference>
<dbReference type="Proteomes" id="UP000681967">
    <property type="component" value="Unassembled WGS sequence"/>
</dbReference>
<dbReference type="GO" id="GO:0032934">
    <property type="term" value="F:sterol binding"/>
    <property type="evidence" value="ECO:0007669"/>
    <property type="project" value="InterPro"/>
</dbReference>
<organism evidence="8 11">
    <name type="scientific">Rotaria magnacalcarata</name>
    <dbReference type="NCBI Taxonomy" id="392030"/>
    <lineage>
        <taxon>Eukaryota</taxon>
        <taxon>Metazoa</taxon>
        <taxon>Spiralia</taxon>
        <taxon>Gnathifera</taxon>
        <taxon>Rotifera</taxon>
        <taxon>Eurotatoria</taxon>
        <taxon>Bdelloidea</taxon>
        <taxon>Philodinida</taxon>
        <taxon>Philodinidae</taxon>
        <taxon>Rotaria</taxon>
    </lineage>
</organism>
<dbReference type="EMBL" id="CAJOBG010003590">
    <property type="protein sequence ID" value="CAF4071075.1"/>
    <property type="molecule type" value="Genomic_DNA"/>
</dbReference>
<feature type="signal peptide" evidence="4">
    <location>
        <begin position="1"/>
        <end position="20"/>
    </location>
</feature>
<dbReference type="Gene3D" id="2.60.40.770">
    <property type="match status" value="1"/>
</dbReference>
<evidence type="ECO:0000313" key="10">
    <source>
        <dbReference type="EMBL" id="CAF4266218.1"/>
    </source>
</evidence>
<evidence type="ECO:0000313" key="11">
    <source>
        <dbReference type="Proteomes" id="UP000663866"/>
    </source>
</evidence>
<evidence type="ECO:0000256" key="3">
    <source>
        <dbReference type="ARBA" id="ARBA00022525"/>
    </source>
</evidence>
<comment type="caution">
    <text evidence="8">The sequence shown here is derived from an EMBL/GenBank/DDBJ whole genome shotgun (WGS) entry which is preliminary data.</text>
</comment>
<dbReference type="GO" id="GO:0015918">
    <property type="term" value="P:sterol transport"/>
    <property type="evidence" value="ECO:0007669"/>
    <property type="project" value="InterPro"/>
</dbReference>
<feature type="domain" description="MD-2-related lipid-recognition" evidence="5">
    <location>
        <begin position="27"/>
        <end position="150"/>
    </location>
</feature>
<dbReference type="FunFam" id="2.60.40.770:FF:000001">
    <property type="entry name" value="NPC intracellular cholesterol transporter 2"/>
    <property type="match status" value="1"/>
</dbReference>
<dbReference type="PANTHER" id="PTHR11306:SF68">
    <property type="entry name" value="NPC INTRACELLULAR CHOLESTEROL TRANSPORTER 2"/>
    <property type="match status" value="1"/>
</dbReference>
<dbReference type="Pfam" id="PF02221">
    <property type="entry name" value="E1_DerP2_DerF2"/>
    <property type="match status" value="1"/>
</dbReference>
<dbReference type="InterPro" id="IPR014756">
    <property type="entry name" value="Ig_E-set"/>
</dbReference>
<dbReference type="EMBL" id="CAJOBJ010006049">
    <property type="protein sequence ID" value="CAF4049498.1"/>
    <property type="molecule type" value="Genomic_DNA"/>
</dbReference>
<evidence type="ECO:0000313" key="7">
    <source>
        <dbReference type="EMBL" id="CAF4049498.1"/>
    </source>
</evidence>
<dbReference type="SMART" id="SM00737">
    <property type="entry name" value="ML"/>
    <property type="match status" value="1"/>
</dbReference>
<dbReference type="InterPro" id="IPR039670">
    <property type="entry name" value="NPC2-like"/>
</dbReference>
<accession>A0A819T8P4</accession>
<comment type="subcellular location">
    <subcellularLocation>
        <location evidence="1">Secreted</location>
    </subcellularLocation>
</comment>
<comment type="similarity">
    <text evidence="2">Belongs to the NPC2 family.</text>
</comment>
<evidence type="ECO:0000256" key="1">
    <source>
        <dbReference type="ARBA" id="ARBA00004613"/>
    </source>
</evidence>
<dbReference type="SUPFAM" id="SSF81296">
    <property type="entry name" value="E set domains"/>
    <property type="match status" value="1"/>
</dbReference>
<feature type="chain" id="PRO_5035619680" description="MD-2-related lipid-recognition domain-containing protein" evidence="4">
    <location>
        <begin position="21"/>
        <end position="376"/>
    </location>
</feature>
<keyword evidence="4" id="KW-0732">Signal</keyword>
<keyword evidence="11" id="KW-1185">Reference proteome</keyword>
<dbReference type="EMBL" id="CAJOBI010029745">
    <property type="protein sequence ID" value="CAF4266218.1"/>
    <property type="molecule type" value="Genomic_DNA"/>
</dbReference>
<evidence type="ECO:0000313" key="8">
    <source>
        <dbReference type="EMBL" id="CAF4071075.1"/>
    </source>
</evidence>
<dbReference type="Proteomes" id="UP000681720">
    <property type="component" value="Unassembled WGS sequence"/>
</dbReference>
<proteinExistence type="inferred from homology"/>
<dbReference type="GO" id="GO:0005576">
    <property type="term" value="C:extracellular region"/>
    <property type="evidence" value="ECO:0007669"/>
    <property type="project" value="UniProtKB-SubCell"/>
</dbReference>
<dbReference type="EMBL" id="CAJOBF010003843">
    <property type="protein sequence ID" value="CAF4111707.1"/>
    <property type="molecule type" value="Genomic_DNA"/>
</dbReference>
<keyword evidence="3" id="KW-0964">Secreted</keyword>
<gene>
    <name evidence="6" type="ORF">BYL167_LOCUS10780</name>
    <name evidence="7" type="ORF">GIL414_LOCUS14355</name>
    <name evidence="8" type="ORF">OVN521_LOCUS19203</name>
    <name evidence="10" type="ORF">SMN809_LOCUS24631</name>
    <name evidence="9" type="ORF">UXM345_LOCUS22871</name>
</gene>
<dbReference type="AlphaFoldDB" id="A0A819T8P4"/>
<sequence length="376" mass="42768">MAVSHVAICIFFALILSTFAAQLKAPFKQCSPPSSGEIVKVSVNAPCTNEYCTFYKGADARLEFSFTLKKKAHKVRAKVVATIGTIDHDFALPNSDVCQQLGCPLQNGAVYTYHNSMFVSPTYPSVKVNQMRYYLIDGKGRELVCVSLPVMITEKDSATEYRQRFLSPRREDYNPHVALPKLNSSRPPSSRAFLACDVDPKTALNSSEYRLCYENYHPKRPYVFHARASHVFDHVPMPPNYLTSSRIAINHSSLKDTEYQERFPNYPSFIPGHALLPPHIPSKPNMQSDTQLKRDLMARSQYFDQLIVDSDKLNGGQRHMGTSEQRNAFRWPYYASSSQQKTKREVSTPAYQPYYIPRDIYEPLPTVQRPTVNGFN</sequence>
<dbReference type="PANTHER" id="PTHR11306">
    <property type="entry name" value="NIEMANN PICK TYPE C2 PROTEIN NPC2-RELATED"/>
    <property type="match status" value="1"/>
</dbReference>
<reference evidence="8" key="1">
    <citation type="submission" date="2021-02" db="EMBL/GenBank/DDBJ databases">
        <authorList>
            <person name="Nowell W R."/>
        </authorList>
    </citation>
    <scope>NUCLEOTIDE SEQUENCE</scope>
</reference>
<dbReference type="Proteomes" id="UP000663866">
    <property type="component" value="Unassembled WGS sequence"/>
</dbReference>
<evidence type="ECO:0000313" key="6">
    <source>
        <dbReference type="EMBL" id="CAF3946352.1"/>
    </source>
</evidence>
<evidence type="ECO:0000256" key="2">
    <source>
        <dbReference type="ARBA" id="ARBA00006370"/>
    </source>
</evidence>
<evidence type="ECO:0000256" key="4">
    <source>
        <dbReference type="SAM" id="SignalP"/>
    </source>
</evidence>
<evidence type="ECO:0000313" key="9">
    <source>
        <dbReference type="EMBL" id="CAF4111707.1"/>
    </source>
</evidence>
<evidence type="ECO:0000259" key="5">
    <source>
        <dbReference type="SMART" id="SM00737"/>
    </source>
</evidence>
<protein>
    <recommendedName>
        <fullName evidence="5">MD-2-related lipid-recognition domain-containing protein</fullName>
    </recommendedName>
</protein>
<dbReference type="InterPro" id="IPR003172">
    <property type="entry name" value="ML_dom"/>
</dbReference>